<dbReference type="STRING" id="681398.PJIAN_1785"/>
<comment type="caution">
    <text evidence="2">The sequence shown here is derived from an EMBL/GenBank/DDBJ whole genome shotgun (WGS) entry which is preliminary data.</text>
</comment>
<accession>A0A170YZ55</accession>
<dbReference type="InterPro" id="IPR024442">
    <property type="entry name" value="Transposase_Zn_ribbon"/>
</dbReference>
<gene>
    <name evidence="2" type="ORF">PJIAN_1785</name>
</gene>
<dbReference type="Proteomes" id="UP000076586">
    <property type="component" value="Unassembled WGS sequence"/>
</dbReference>
<dbReference type="AlphaFoldDB" id="A0A170YZ55"/>
<dbReference type="EMBL" id="BDCR01000001">
    <property type="protein sequence ID" value="GAT62193.1"/>
    <property type="molecule type" value="Genomic_DNA"/>
</dbReference>
<protein>
    <submittedName>
        <fullName evidence="2">Transposase zinc-ribbon domain-containing protein</fullName>
    </submittedName>
</protein>
<reference evidence="3" key="1">
    <citation type="submission" date="2016-04" db="EMBL/GenBank/DDBJ databases">
        <title>Draft genome sequence of Paludibacter jiangxiensis strain NM7.</title>
        <authorList>
            <person name="Qiu Y."/>
            <person name="Matsuura N."/>
            <person name="Ohashi A."/>
            <person name="Tourlousse M.D."/>
            <person name="Sekiguchi Y."/>
        </authorList>
    </citation>
    <scope>NUCLEOTIDE SEQUENCE [LARGE SCALE GENOMIC DNA]</scope>
    <source>
        <strain evidence="3">NM7</strain>
    </source>
</reference>
<reference evidence="3" key="2">
    <citation type="journal article" date="2017" name="Genome Announc.">
        <title>Draft genome sequence of Paludibacter jiangxiensis NM7(T), a propionate-producing fermentative bacterium.</title>
        <authorList>
            <person name="Qiu Y.-L."/>
            <person name="Tourlousse D.M."/>
            <person name="Matsuura N."/>
            <person name="Ohashi A."/>
            <person name="Sekiguchi Y."/>
        </authorList>
    </citation>
    <scope>NUCLEOTIDE SEQUENCE [LARGE SCALE GENOMIC DNA]</scope>
    <source>
        <strain evidence="3">NM7</strain>
    </source>
</reference>
<sequence length="142" mass="16464">MLFKKSITPELAQELFDDSEKTLRFIADIKWEEGFVCRKCGNTNYCDGKSPSSRRCTRCKTEESATAHTLFHNCKFPINKAFYIAYTVCVEGKPLSSYCYADQLSLNQMTCWKFRKRIENCLSKHKEKAEESSLQSILMTQD</sequence>
<dbReference type="OrthoDB" id="9783459at2"/>
<evidence type="ECO:0000313" key="3">
    <source>
        <dbReference type="Proteomes" id="UP000076586"/>
    </source>
</evidence>
<evidence type="ECO:0000313" key="2">
    <source>
        <dbReference type="EMBL" id="GAT62193.1"/>
    </source>
</evidence>
<dbReference type="Pfam" id="PF12760">
    <property type="entry name" value="Zn_ribbon_IS1595"/>
    <property type="match status" value="1"/>
</dbReference>
<proteinExistence type="predicted"/>
<organism evidence="2 3">
    <name type="scientific">Paludibacter jiangxiensis</name>
    <dbReference type="NCBI Taxonomy" id="681398"/>
    <lineage>
        <taxon>Bacteria</taxon>
        <taxon>Pseudomonadati</taxon>
        <taxon>Bacteroidota</taxon>
        <taxon>Bacteroidia</taxon>
        <taxon>Bacteroidales</taxon>
        <taxon>Paludibacteraceae</taxon>
        <taxon>Paludibacter</taxon>
    </lineage>
</organism>
<feature type="domain" description="Transposase zinc-ribbon" evidence="1">
    <location>
        <begin position="19"/>
        <end position="61"/>
    </location>
</feature>
<name>A0A170YZ55_9BACT</name>
<dbReference type="RefSeq" id="WP_068702185.1">
    <property type="nucleotide sequence ID" value="NZ_BDCR01000001.1"/>
</dbReference>
<keyword evidence="3" id="KW-1185">Reference proteome</keyword>
<evidence type="ECO:0000259" key="1">
    <source>
        <dbReference type="Pfam" id="PF12760"/>
    </source>
</evidence>